<dbReference type="AlphaFoldDB" id="A0A1X7TQW5"/>
<protein>
    <recommendedName>
        <fullName evidence="2">Lon N-terminal domain-containing protein</fullName>
    </recommendedName>
</protein>
<dbReference type="GO" id="GO:0005759">
    <property type="term" value="C:mitochondrial matrix"/>
    <property type="evidence" value="ECO:0007669"/>
    <property type="project" value="TreeGrafter"/>
</dbReference>
<dbReference type="GO" id="GO:0007005">
    <property type="term" value="P:mitochondrion organization"/>
    <property type="evidence" value="ECO:0007669"/>
    <property type="project" value="TreeGrafter"/>
</dbReference>
<dbReference type="InterPro" id="IPR027065">
    <property type="entry name" value="Lon_Prtase"/>
</dbReference>
<evidence type="ECO:0000259" key="2">
    <source>
        <dbReference type="PROSITE" id="PS51787"/>
    </source>
</evidence>
<dbReference type="Gene3D" id="3.40.50.300">
    <property type="entry name" value="P-loop containing nucleotide triphosphate hydrolases"/>
    <property type="match status" value="1"/>
</dbReference>
<dbReference type="PROSITE" id="PS51787">
    <property type="entry name" value="LON_N"/>
    <property type="match status" value="1"/>
</dbReference>
<organism evidence="3">
    <name type="scientific">Amphimedon queenslandica</name>
    <name type="common">Sponge</name>
    <dbReference type="NCBI Taxonomy" id="400682"/>
    <lineage>
        <taxon>Eukaryota</taxon>
        <taxon>Metazoa</taxon>
        <taxon>Porifera</taxon>
        <taxon>Demospongiae</taxon>
        <taxon>Heteroscleromorpha</taxon>
        <taxon>Haplosclerida</taxon>
        <taxon>Niphatidae</taxon>
        <taxon>Amphimedon</taxon>
    </lineage>
</organism>
<dbReference type="GO" id="GO:0004252">
    <property type="term" value="F:serine-type endopeptidase activity"/>
    <property type="evidence" value="ECO:0007669"/>
    <property type="project" value="InterPro"/>
</dbReference>
<dbReference type="Pfam" id="PF02190">
    <property type="entry name" value="LON_substr_bdg"/>
    <property type="match status" value="1"/>
</dbReference>
<dbReference type="PANTHER" id="PTHR43718">
    <property type="entry name" value="LON PROTEASE"/>
    <property type="match status" value="1"/>
</dbReference>
<evidence type="ECO:0000313" key="3">
    <source>
        <dbReference type="EnsemblMetazoa" id="Aqu2.1.17444_001"/>
    </source>
</evidence>
<evidence type="ECO:0000256" key="1">
    <source>
        <dbReference type="SAM" id="Phobius"/>
    </source>
</evidence>
<dbReference type="OrthoDB" id="2411602at2759"/>
<dbReference type="Pfam" id="PF00004">
    <property type="entry name" value="AAA"/>
    <property type="match status" value="1"/>
</dbReference>
<proteinExistence type="predicted"/>
<keyword evidence="1" id="KW-0812">Transmembrane</keyword>
<dbReference type="PANTHER" id="PTHR43718:SF2">
    <property type="entry name" value="LON PROTEASE HOMOLOG, MITOCHONDRIAL"/>
    <property type="match status" value="1"/>
</dbReference>
<feature type="domain" description="Lon N-terminal" evidence="2">
    <location>
        <begin position="1"/>
        <end position="123"/>
    </location>
</feature>
<dbReference type="Gene3D" id="1.20.58.1480">
    <property type="match status" value="1"/>
</dbReference>
<dbReference type="FunFam" id="1.20.5.5270:FF:000001">
    <property type="entry name" value="Lon protease homolog, mitochondrial"/>
    <property type="match status" value="1"/>
</dbReference>
<accession>A0A1X7TQW5</accession>
<name>A0A1X7TQW5_AMPQE</name>
<keyword evidence="1" id="KW-0472">Membrane</keyword>
<dbReference type="InterPro" id="IPR003959">
    <property type="entry name" value="ATPase_AAA_core"/>
</dbReference>
<dbReference type="InterPro" id="IPR003111">
    <property type="entry name" value="Lon_prtase_N"/>
</dbReference>
<dbReference type="STRING" id="400682.A0A1X7TQW5"/>
<dbReference type="InterPro" id="IPR027417">
    <property type="entry name" value="P-loop_NTPase"/>
</dbReference>
<dbReference type="Gene3D" id="1.10.8.60">
    <property type="match status" value="1"/>
</dbReference>
<dbReference type="Gene3D" id="1.20.5.5270">
    <property type="match status" value="1"/>
</dbReference>
<dbReference type="GO" id="GO:0051131">
    <property type="term" value="P:chaperone-mediated protein complex assembly"/>
    <property type="evidence" value="ECO:0007669"/>
    <property type="project" value="TreeGrafter"/>
</dbReference>
<dbReference type="GO" id="GO:0005524">
    <property type="term" value="F:ATP binding"/>
    <property type="evidence" value="ECO:0007669"/>
    <property type="project" value="InterPro"/>
</dbReference>
<dbReference type="eggNOG" id="KOG2004">
    <property type="taxonomic scope" value="Eukaryota"/>
</dbReference>
<dbReference type="InParanoid" id="A0A1X7TQW5"/>
<dbReference type="GO" id="GO:0006515">
    <property type="term" value="P:protein quality control for misfolded or incompletely synthesized proteins"/>
    <property type="evidence" value="ECO:0007669"/>
    <property type="project" value="TreeGrafter"/>
</dbReference>
<reference evidence="3" key="1">
    <citation type="submission" date="2017-05" db="UniProtKB">
        <authorList>
            <consortium name="EnsemblMetazoa"/>
        </authorList>
    </citation>
    <scope>IDENTIFICATION</scope>
</reference>
<dbReference type="EnsemblMetazoa" id="Aqu2.1.17444_001">
    <property type="protein sequence ID" value="Aqu2.1.17444_001"/>
    <property type="gene ID" value="Aqu2.1.17444"/>
</dbReference>
<dbReference type="GO" id="GO:0016887">
    <property type="term" value="F:ATP hydrolysis activity"/>
    <property type="evidence" value="ECO:0007669"/>
    <property type="project" value="InterPro"/>
</dbReference>
<sequence length="474" mass="54501">VLNQVMDQMILRLMMMKGLWIRLIWVLSLVLLPPYQYLILYLSRYLSWYSIGTQCSHGLSKWWRESLAQIIEASKRVIDDPTHLADFGAALTSGESHQIQAVLECPDIPERLMLILELLKKELAIVTLQKKLGKEVEEKFTKMQRKYLLQEELKIIKRELEIEFCEKILSMTVPKEVETVIEEELNKLSFLDNHSSEFNVTSNYLDWLMSIPWGKTSKEDFHLERAKVILDEDHYGLKDIKDRILEFSVGGMTDVAEIKGHRRTYMYVGPMPGKTENPLILIDEVDKLGLGYQRWIYGDPASALLELLDPEQNSFFLDHYLDVPVDLSHVLFISTANTTDTIPGPLIDRMDIIQVSGYISEEKEAIAQNYLIPQACSSSGLEDGQVLIETDALQSLIKYYIKLLLRWASTMQHCCLQLVVKPLMWLGNMLHEVERVSTSCNMLHNHIKDFVGHPLFISNRLYETTPPGVVMGLA</sequence>
<feature type="transmembrane region" description="Helical" evidence="1">
    <location>
        <begin position="20"/>
        <end position="42"/>
    </location>
</feature>
<dbReference type="SUPFAM" id="SSF52540">
    <property type="entry name" value="P-loop containing nucleoside triphosphate hydrolases"/>
    <property type="match status" value="1"/>
</dbReference>
<dbReference type="GO" id="GO:0003697">
    <property type="term" value="F:single-stranded DNA binding"/>
    <property type="evidence" value="ECO:0007669"/>
    <property type="project" value="TreeGrafter"/>
</dbReference>
<dbReference type="GO" id="GO:0004176">
    <property type="term" value="F:ATP-dependent peptidase activity"/>
    <property type="evidence" value="ECO:0007669"/>
    <property type="project" value="InterPro"/>
</dbReference>
<keyword evidence="1" id="KW-1133">Transmembrane helix</keyword>